<feature type="chain" id="PRO_5020309554" evidence="2">
    <location>
        <begin position="23"/>
        <end position="471"/>
    </location>
</feature>
<evidence type="ECO:0000256" key="1">
    <source>
        <dbReference type="ARBA" id="ARBA00022729"/>
    </source>
</evidence>
<evidence type="ECO:0000313" key="6">
    <source>
        <dbReference type="Proteomes" id="UP000295455"/>
    </source>
</evidence>
<dbReference type="CDD" id="cd12797">
    <property type="entry name" value="M23_peptidase"/>
    <property type="match status" value="1"/>
</dbReference>
<feature type="signal peptide" evidence="2">
    <location>
        <begin position="1"/>
        <end position="22"/>
    </location>
</feature>
<dbReference type="RefSeq" id="WP_132214736.1">
    <property type="nucleotide sequence ID" value="NZ_OX156936.1"/>
</dbReference>
<dbReference type="Gene3D" id="2.70.70.10">
    <property type="entry name" value="Glucose Permease (Domain IIA)"/>
    <property type="match status" value="1"/>
</dbReference>
<dbReference type="InterPro" id="IPR016047">
    <property type="entry name" value="M23ase_b-sheet_dom"/>
</dbReference>
<dbReference type="Pfam" id="PF01551">
    <property type="entry name" value="Peptidase_M23"/>
    <property type="match status" value="1"/>
</dbReference>
<evidence type="ECO:0000259" key="4">
    <source>
        <dbReference type="Pfam" id="PF18962"/>
    </source>
</evidence>
<comment type="caution">
    <text evidence="5">The sequence shown here is derived from an EMBL/GenBank/DDBJ whole genome shotgun (WGS) entry which is preliminary data.</text>
</comment>
<protein>
    <submittedName>
        <fullName evidence="5">Putative secreted protein (Por secretion system target)</fullName>
    </submittedName>
</protein>
<evidence type="ECO:0000313" key="5">
    <source>
        <dbReference type="EMBL" id="TCL69187.1"/>
    </source>
</evidence>
<dbReference type="OrthoDB" id="9809488at2"/>
<dbReference type="Pfam" id="PF18962">
    <property type="entry name" value="Por_Secre_tail"/>
    <property type="match status" value="1"/>
</dbReference>
<accession>A0A4V2QES4</accession>
<dbReference type="InterPro" id="IPR050570">
    <property type="entry name" value="Cell_wall_metabolism_enzyme"/>
</dbReference>
<evidence type="ECO:0000256" key="2">
    <source>
        <dbReference type="SAM" id="SignalP"/>
    </source>
</evidence>
<dbReference type="InterPro" id="IPR011055">
    <property type="entry name" value="Dup_hybrid_motif"/>
</dbReference>
<sequence length="471" mass="52983">MKLNFTFTFFMFTTFFMFNIHAQDMNKTVAGGEYAFNKEKTECLTNVQRDEIKTEIKKNIALLKTQNKLVYNKTKALDHPLFIWPVKKASNITYNDVWAISGYMDHDTAYPNNLKDYNCGTKTYDTDAGYNHLGVDIFTWPFSWNLMDTDGVEIVAAAPGQIIAKTVSNSDRSCSFNSNQWNAVYVQHADGSVALYGHMKQNSATQKNIGDSVVAGEYLGIVGSSGNSTGPHLHFEVYSEIEQNGVGQDILIDPFADACNNLNTDSWWQDQKPYVDSNINALLTHSSPAVFPDCPTTETLNVSNQFALNETAYFGLYLRDQVAGTSINLKIIRPNNTNLRDWNFDFVDSYDASWWRWSSSFDAAGEWKWQATYKGQTVTHTFNVGTLSVDEAIFKNTEVYPNPFNNSINIKSNTIIKKATVVNMLGQPIKVENITSGSIKEINMESASKGIYFLTLEDANSQKKTVKIVKE</sequence>
<name>A0A4V2QES4_9FLAO</name>
<keyword evidence="1 2" id="KW-0732">Signal</keyword>
<dbReference type="EMBL" id="SLUP01000001">
    <property type="protein sequence ID" value="TCL69187.1"/>
    <property type="molecule type" value="Genomic_DNA"/>
</dbReference>
<dbReference type="InterPro" id="IPR026444">
    <property type="entry name" value="Secre_tail"/>
</dbReference>
<proteinExistence type="predicted"/>
<dbReference type="NCBIfam" id="TIGR04183">
    <property type="entry name" value="Por_Secre_tail"/>
    <property type="match status" value="1"/>
</dbReference>
<dbReference type="SUPFAM" id="SSF51261">
    <property type="entry name" value="Duplicated hybrid motif"/>
    <property type="match status" value="1"/>
</dbReference>
<reference evidence="5 6" key="1">
    <citation type="submission" date="2019-03" db="EMBL/GenBank/DDBJ databases">
        <title>Genomic Encyclopedia of Type Strains, Phase IV (KMG-IV): sequencing the most valuable type-strain genomes for metagenomic binning, comparative biology and taxonomic classification.</title>
        <authorList>
            <person name="Goeker M."/>
        </authorList>
    </citation>
    <scope>NUCLEOTIDE SEQUENCE [LARGE SCALE GENOMIC DNA]</scope>
    <source>
        <strain evidence="5 6">DSM 18792</strain>
    </source>
</reference>
<dbReference type="Proteomes" id="UP000295455">
    <property type="component" value="Unassembled WGS sequence"/>
</dbReference>
<gene>
    <name evidence="5" type="ORF">EV196_101621</name>
</gene>
<feature type="domain" description="Secretion system C-terminal sorting" evidence="4">
    <location>
        <begin position="399"/>
        <end position="466"/>
    </location>
</feature>
<keyword evidence="6" id="KW-1185">Reference proteome</keyword>
<dbReference type="PANTHER" id="PTHR21666">
    <property type="entry name" value="PEPTIDASE-RELATED"/>
    <property type="match status" value="1"/>
</dbReference>
<organism evidence="5 6">
    <name type="scientific">Mariniflexile fucanivorans</name>
    <dbReference type="NCBI Taxonomy" id="264023"/>
    <lineage>
        <taxon>Bacteria</taxon>
        <taxon>Pseudomonadati</taxon>
        <taxon>Bacteroidota</taxon>
        <taxon>Flavobacteriia</taxon>
        <taxon>Flavobacteriales</taxon>
        <taxon>Flavobacteriaceae</taxon>
        <taxon>Mariniflexile</taxon>
    </lineage>
</organism>
<evidence type="ECO:0000259" key="3">
    <source>
        <dbReference type="Pfam" id="PF01551"/>
    </source>
</evidence>
<dbReference type="PANTHER" id="PTHR21666:SF270">
    <property type="entry name" value="MUREIN HYDROLASE ACTIVATOR ENVC"/>
    <property type="match status" value="1"/>
</dbReference>
<feature type="domain" description="M23ase beta-sheet core" evidence="3">
    <location>
        <begin position="150"/>
        <end position="239"/>
    </location>
</feature>
<dbReference type="AlphaFoldDB" id="A0A4V2QES4"/>
<dbReference type="GO" id="GO:0004222">
    <property type="term" value="F:metalloendopeptidase activity"/>
    <property type="evidence" value="ECO:0007669"/>
    <property type="project" value="TreeGrafter"/>
</dbReference>